<dbReference type="OrthoDB" id="4855658at2"/>
<dbReference type="Proteomes" id="UP000291101">
    <property type="component" value="Unassembled WGS sequence"/>
</dbReference>
<dbReference type="RefSeq" id="WP_129426389.1">
    <property type="nucleotide sequence ID" value="NZ_SDWV01000006.1"/>
</dbReference>
<reference evidence="3 4" key="1">
    <citation type="submission" date="2019-01" db="EMBL/GenBank/DDBJ databases">
        <title>Novel species of Nocardioides.</title>
        <authorList>
            <person name="Liu Q."/>
            <person name="X Y.-H."/>
        </authorList>
    </citation>
    <scope>NUCLEOTIDE SEQUENCE [LARGE SCALE GENOMIC DNA]</scope>
    <source>
        <strain evidence="3 4">HLT2-9</strain>
    </source>
</reference>
<keyword evidence="2" id="KW-0812">Transmembrane</keyword>
<keyword evidence="4" id="KW-1185">Reference proteome</keyword>
<proteinExistence type="predicted"/>
<keyword evidence="2" id="KW-1133">Transmembrane helix</keyword>
<feature type="region of interest" description="Disordered" evidence="1">
    <location>
        <begin position="67"/>
        <end position="89"/>
    </location>
</feature>
<dbReference type="EMBL" id="SDWV01000006">
    <property type="protein sequence ID" value="RYC12645.1"/>
    <property type="molecule type" value="Genomic_DNA"/>
</dbReference>
<accession>A0A4Q2T1X3</accession>
<comment type="caution">
    <text evidence="3">The sequence shown here is derived from an EMBL/GenBank/DDBJ whole genome shotgun (WGS) entry which is preliminary data.</text>
</comment>
<gene>
    <name evidence="3" type="ORF">EUA94_08250</name>
</gene>
<protein>
    <submittedName>
        <fullName evidence="3">Uncharacterized protein</fullName>
    </submittedName>
</protein>
<name>A0A4Q2T1X3_9ACTN</name>
<feature type="compositionally biased region" description="Low complexity" evidence="1">
    <location>
        <begin position="77"/>
        <end position="86"/>
    </location>
</feature>
<keyword evidence="2" id="KW-0472">Membrane</keyword>
<sequence length="385" mass="39657">MTDTDLRDLFRAAAPDQDLQDPAAIDRAWRDGTRRRVGSRVGVVAATAAAAAIVTGVAVLASPGGRVAPAPAPSTSPTPSATASATGQAPVARPAGEYAGAPIWWAPSAVEEADLPVLPVAGLPAVINLEGAEVVGSVGEPVVALFAGRGERVLALTESQRAVEIDISRLEPVTDEEGNGRTPLSHASLSGDRLRAFFVQDSSIEVLDLMTGAWTTVDTPDWLAEGARWLMTNQIWVPDALGDDSSGVVHSLDGETSVADVDWVQGWTGADEPWGPVAVGRAGTAQAAFLAGGVSGGSVSNPQALMVDRHGDRTALALDYGFGGDGTRSKGCCLPLGWIGGDTVLFSSSSTEGQRILAWDVGTEDVHLVSEIVGRVSIAQLADLS</sequence>
<feature type="transmembrane region" description="Helical" evidence="2">
    <location>
        <begin position="37"/>
        <end position="61"/>
    </location>
</feature>
<evidence type="ECO:0000256" key="2">
    <source>
        <dbReference type="SAM" id="Phobius"/>
    </source>
</evidence>
<organism evidence="3 4">
    <name type="scientific">Nocardioides zhouii</name>
    <dbReference type="NCBI Taxonomy" id="1168729"/>
    <lineage>
        <taxon>Bacteria</taxon>
        <taxon>Bacillati</taxon>
        <taxon>Actinomycetota</taxon>
        <taxon>Actinomycetes</taxon>
        <taxon>Propionibacteriales</taxon>
        <taxon>Nocardioidaceae</taxon>
        <taxon>Nocardioides</taxon>
    </lineage>
</organism>
<evidence type="ECO:0000256" key="1">
    <source>
        <dbReference type="SAM" id="MobiDB-lite"/>
    </source>
</evidence>
<evidence type="ECO:0000313" key="3">
    <source>
        <dbReference type="EMBL" id="RYC12645.1"/>
    </source>
</evidence>
<evidence type="ECO:0000313" key="4">
    <source>
        <dbReference type="Proteomes" id="UP000291101"/>
    </source>
</evidence>
<dbReference type="AlphaFoldDB" id="A0A4Q2T1X3"/>